<dbReference type="RefSeq" id="WP_110309200.1">
    <property type="nucleotide sequence ID" value="NZ_QICL01000001.1"/>
</dbReference>
<comment type="caution">
    <text evidence="1">The sequence shown here is derived from an EMBL/GenBank/DDBJ whole genome shotgun (WGS) entry which is preliminary data.</text>
</comment>
<dbReference type="EMBL" id="QICL01000001">
    <property type="protein sequence ID" value="PXV69251.1"/>
    <property type="molecule type" value="Genomic_DNA"/>
</dbReference>
<dbReference type="Proteomes" id="UP000247973">
    <property type="component" value="Unassembled WGS sequence"/>
</dbReference>
<gene>
    <name evidence="1" type="ORF">CLV62_101520</name>
</gene>
<sequence length="213" mass="23850">MFNIILSVFIFLSPFFPNDNVGNSLQDGDLIFQESCNGEMGDAIKEVTSGIAGYNFTHVGIVWIDAATDSVYVIEATHPKVRITPLQKYIYPEEAKCAPKSIVGRLKPQFRTLIPQAIEEAKKLVGKDYDDAFDLSNDQYYCSELIYDIFLKANNNVPVFPLNVMTFKSKETGEYSPNWVTHFKKLGIPIPEGEKGINPGAMSQQTDIIDIIN</sequence>
<dbReference type="AlphaFoldDB" id="A0A2V3PWM1"/>
<dbReference type="InterPro" id="IPR024453">
    <property type="entry name" value="Peptidase_C92"/>
</dbReference>
<dbReference type="Pfam" id="PF05708">
    <property type="entry name" value="Peptidase_C92"/>
    <property type="match status" value="1"/>
</dbReference>
<name>A0A2V3PWM1_9BACT</name>
<evidence type="ECO:0000313" key="1">
    <source>
        <dbReference type="EMBL" id="PXV69251.1"/>
    </source>
</evidence>
<proteinExistence type="predicted"/>
<dbReference type="OrthoDB" id="195541at2"/>
<dbReference type="InterPro" id="IPR038765">
    <property type="entry name" value="Papain-like_cys_pep_sf"/>
</dbReference>
<reference evidence="1 2" key="1">
    <citation type="submission" date="2018-03" db="EMBL/GenBank/DDBJ databases">
        <title>Genomic Encyclopedia of Archaeal and Bacterial Type Strains, Phase II (KMG-II): from individual species to whole genera.</title>
        <authorList>
            <person name="Goeker M."/>
        </authorList>
    </citation>
    <scope>NUCLEOTIDE SEQUENCE [LARGE SCALE GENOMIC DNA]</scope>
    <source>
        <strain evidence="1 2">DSM 100214</strain>
    </source>
</reference>
<keyword evidence="2" id="KW-1185">Reference proteome</keyword>
<organism evidence="1 2">
    <name type="scientific">Dysgonomonas alginatilytica</name>
    <dbReference type="NCBI Taxonomy" id="1605892"/>
    <lineage>
        <taxon>Bacteria</taxon>
        <taxon>Pseudomonadati</taxon>
        <taxon>Bacteroidota</taxon>
        <taxon>Bacteroidia</taxon>
        <taxon>Bacteroidales</taxon>
        <taxon>Dysgonomonadaceae</taxon>
        <taxon>Dysgonomonas</taxon>
    </lineage>
</organism>
<evidence type="ECO:0000313" key="2">
    <source>
        <dbReference type="Proteomes" id="UP000247973"/>
    </source>
</evidence>
<protein>
    <submittedName>
        <fullName evidence="1">Permuted papain-like amidase YaeF/Yiix C92 family enzyme</fullName>
    </submittedName>
</protein>
<dbReference type="Gene3D" id="3.90.1720.10">
    <property type="entry name" value="endopeptidase domain like (from Nostoc punctiforme)"/>
    <property type="match status" value="1"/>
</dbReference>
<dbReference type="SUPFAM" id="SSF54001">
    <property type="entry name" value="Cysteine proteinases"/>
    <property type="match status" value="1"/>
</dbReference>
<accession>A0A2V3PWM1</accession>